<keyword evidence="1" id="KW-0808">Transferase</keyword>
<reference evidence="3" key="1">
    <citation type="submission" date="2020-02" db="EMBL/GenBank/DDBJ databases">
        <authorList>
            <person name="Meier V. D."/>
        </authorList>
    </citation>
    <scope>NUCLEOTIDE SEQUENCE</scope>
    <source>
        <strain evidence="3">AVDCRST_MAG77</strain>
    </source>
</reference>
<dbReference type="SUPFAM" id="SSF53756">
    <property type="entry name" value="UDP-Glycosyltransferase/glycogen phosphorylase"/>
    <property type="match status" value="1"/>
</dbReference>
<dbReference type="PANTHER" id="PTHR46401:SF2">
    <property type="entry name" value="GLYCOSYLTRANSFERASE WBBK-RELATED"/>
    <property type="match status" value="1"/>
</dbReference>
<name>A0A6J4KFK4_9CHLR</name>
<organism evidence="3">
    <name type="scientific">uncultured Chloroflexota bacterium</name>
    <dbReference type="NCBI Taxonomy" id="166587"/>
    <lineage>
        <taxon>Bacteria</taxon>
        <taxon>Bacillati</taxon>
        <taxon>Chloroflexota</taxon>
        <taxon>environmental samples</taxon>
    </lineage>
</organism>
<sequence>MTTRLVLDGRLLHYNQTGIGRYLRHLYTAMARVAAQDGLPARAELIVAYHRKDQERSLARAWPRAATTHTPAHHPLERWALAAELIHLGPALLHAPDHVCPQPLGWRTVLTVHDLAFWRMPHSHSVASRAYYSGLRRSAEQATRIICVSDATRADLLGYTGISADKVRVVHEAADPVFARAEAAPSRHASERQYFVMVGTIEPRKNVDTAVRAMAGLVAGRAADDRPELIVVGSDGVGAAATKSLPDQLGIPGDVRFVGPQSAQEVAALYRGAQALLYPSLLEGFGLPILEAMACGAPVITSDRSSMAEVAGDAAALVDPEDVGSVEGAMRRVLDDGAFRDTLVQRGARRTAQFTWERAARETLAVFAEALES</sequence>
<dbReference type="CDD" id="cd03809">
    <property type="entry name" value="GT4_MtfB-like"/>
    <property type="match status" value="1"/>
</dbReference>
<dbReference type="PANTHER" id="PTHR46401">
    <property type="entry name" value="GLYCOSYLTRANSFERASE WBBK-RELATED"/>
    <property type="match status" value="1"/>
</dbReference>
<dbReference type="GO" id="GO:0035556">
    <property type="term" value="P:intracellular signal transduction"/>
    <property type="evidence" value="ECO:0007669"/>
    <property type="project" value="InterPro"/>
</dbReference>
<gene>
    <name evidence="3" type="ORF">AVDCRST_MAG77-6252</name>
</gene>
<dbReference type="GO" id="GO:0009103">
    <property type="term" value="P:lipopolysaccharide biosynthetic process"/>
    <property type="evidence" value="ECO:0007669"/>
    <property type="project" value="TreeGrafter"/>
</dbReference>
<evidence type="ECO:0000259" key="2">
    <source>
        <dbReference type="PROSITE" id="PS50008"/>
    </source>
</evidence>
<dbReference type="Pfam" id="PF13439">
    <property type="entry name" value="Glyco_transf_4"/>
    <property type="match status" value="1"/>
</dbReference>
<dbReference type="Gene3D" id="3.40.50.2000">
    <property type="entry name" value="Glycogen Phosphorylase B"/>
    <property type="match status" value="2"/>
</dbReference>
<accession>A0A6J4KFK4</accession>
<dbReference type="EMBL" id="CADCTC010000312">
    <property type="protein sequence ID" value="CAA9304645.1"/>
    <property type="molecule type" value="Genomic_DNA"/>
</dbReference>
<proteinExistence type="predicted"/>
<evidence type="ECO:0000313" key="3">
    <source>
        <dbReference type="EMBL" id="CAA9304645.1"/>
    </source>
</evidence>
<protein>
    <recommendedName>
        <fullName evidence="2">PI-PLC Y-box domain-containing protein</fullName>
    </recommendedName>
</protein>
<dbReference type="InterPro" id="IPR001296">
    <property type="entry name" value="Glyco_trans_1"/>
</dbReference>
<dbReference type="PROSITE" id="PS50008">
    <property type="entry name" value="PIPLC_Y_DOMAIN"/>
    <property type="match status" value="1"/>
</dbReference>
<feature type="domain" description="PI-PLC Y-box" evidence="2">
    <location>
        <begin position="55"/>
        <end position="88"/>
    </location>
</feature>
<dbReference type="AlphaFoldDB" id="A0A6J4KFK4"/>
<evidence type="ECO:0000256" key="1">
    <source>
        <dbReference type="ARBA" id="ARBA00022679"/>
    </source>
</evidence>
<dbReference type="InterPro" id="IPR028098">
    <property type="entry name" value="Glyco_trans_4-like_N"/>
</dbReference>
<dbReference type="GO" id="GO:0016757">
    <property type="term" value="F:glycosyltransferase activity"/>
    <property type="evidence" value="ECO:0007669"/>
    <property type="project" value="InterPro"/>
</dbReference>
<dbReference type="Pfam" id="PF00534">
    <property type="entry name" value="Glycos_transf_1"/>
    <property type="match status" value="1"/>
</dbReference>
<dbReference type="GO" id="GO:0004435">
    <property type="term" value="F:phosphatidylinositol-4,5-bisphosphate phospholipase C activity"/>
    <property type="evidence" value="ECO:0007669"/>
    <property type="project" value="InterPro"/>
</dbReference>
<dbReference type="InterPro" id="IPR001711">
    <property type="entry name" value="PLipase_C_Pinositol-sp_Y"/>
</dbReference>